<keyword evidence="4" id="KW-1185">Reference proteome</keyword>
<sequence>MCDVLWGLFILLVHRRGTLPQESRHLSSSSSSSSATEEPPYLGQVSQCLSVMFTTHERTRRFDVSIKLNE</sequence>
<feature type="signal peptide" evidence="2">
    <location>
        <begin position="1"/>
        <end position="20"/>
    </location>
</feature>
<evidence type="ECO:0000256" key="1">
    <source>
        <dbReference type="SAM" id="MobiDB-lite"/>
    </source>
</evidence>
<organism evidence="3 4">
    <name type="scientific">Gorilla gorilla gorilla</name>
    <name type="common">Western lowland gorilla</name>
    <dbReference type="NCBI Taxonomy" id="9595"/>
    <lineage>
        <taxon>Eukaryota</taxon>
        <taxon>Metazoa</taxon>
        <taxon>Chordata</taxon>
        <taxon>Craniata</taxon>
        <taxon>Vertebrata</taxon>
        <taxon>Euteleostomi</taxon>
        <taxon>Mammalia</taxon>
        <taxon>Eutheria</taxon>
        <taxon>Euarchontoglires</taxon>
        <taxon>Primates</taxon>
        <taxon>Haplorrhini</taxon>
        <taxon>Catarrhini</taxon>
        <taxon>Hominidae</taxon>
        <taxon>Gorilla</taxon>
    </lineage>
</organism>
<protein>
    <recommendedName>
        <fullName evidence="5">Secreted protein</fullName>
    </recommendedName>
</protein>
<dbReference type="OMA" id="MFTTHER"/>
<dbReference type="AlphaFoldDB" id="A0A2I2Z4F3"/>
<evidence type="ECO:0008006" key="5">
    <source>
        <dbReference type="Google" id="ProtNLM"/>
    </source>
</evidence>
<dbReference type="GeneTree" id="ENSGT01150000289178"/>
<feature type="region of interest" description="Disordered" evidence="1">
    <location>
        <begin position="20"/>
        <end position="41"/>
    </location>
</feature>
<dbReference type="Bgee" id="ENSGGOG00000041437">
    <property type="expression patterns" value="Expressed in adult mammalian kidney and 5 other cell types or tissues"/>
</dbReference>
<evidence type="ECO:0000313" key="4">
    <source>
        <dbReference type="Proteomes" id="UP000001519"/>
    </source>
</evidence>
<reference evidence="4" key="1">
    <citation type="submission" date="2011-05" db="EMBL/GenBank/DDBJ databases">
        <title>Insights into the evolution of the great apes provided by the gorilla genome.</title>
        <authorList>
            <person name="Scally A."/>
        </authorList>
    </citation>
    <scope>NUCLEOTIDE SEQUENCE [LARGE SCALE GENOMIC DNA]</scope>
</reference>
<accession>A0A2I2Z4F3</accession>
<dbReference type="Ensembl" id="ENSGGOT00000050748.1">
    <property type="protein sequence ID" value="ENSGGOP00000042113.1"/>
    <property type="gene ID" value="ENSGGOG00000041437.1"/>
</dbReference>
<evidence type="ECO:0000256" key="2">
    <source>
        <dbReference type="SAM" id="SignalP"/>
    </source>
</evidence>
<feature type="chain" id="PRO_5014140738" description="Secreted protein" evidence="2">
    <location>
        <begin position="21"/>
        <end position="70"/>
    </location>
</feature>
<reference evidence="3 4" key="2">
    <citation type="journal article" date="2012" name="Nature">
        <title>Insights into hominid evolution from the gorilla genome sequence.</title>
        <authorList>
            <person name="Scally A."/>
            <person name="Dutheil J.Y."/>
            <person name="Hillier L.W."/>
            <person name="Jordan G.E."/>
            <person name="Goodhead I."/>
            <person name="Herrero J."/>
            <person name="Hobolth A."/>
            <person name="Lappalainen T."/>
            <person name="Mailund T."/>
            <person name="Marques-Bonet T."/>
            <person name="McCarthy S."/>
            <person name="Montgomery S.H."/>
            <person name="Schwalie P.C."/>
            <person name="Tang Y.A."/>
            <person name="Ward M.C."/>
            <person name="Xue Y."/>
            <person name="Yngvadottir B."/>
            <person name="Alkan C."/>
            <person name="Andersen L.N."/>
            <person name="Ayub Q."/>
            <person name="Ball E.V."/>
            <person name="Beal K."/>
            <person name="Bradley B.J."/>
            <person name="Chen Y."/>
            <person name="Clee C.M."/>
            <person name="Fitzgerald S."/>
            <person name="Graves T.A."/>
            <person name="Gu Y."/>
            <person name="Heath P."/>
            <person name="Heger A."/>
            <person name="Karakoc E."/>
            <person name="Kolb-Kokocinski A."/>
            <person name="Laird G.K."/>
            <person name="Lunter G."/>
            <person name="Meader S."/>
            <person name="Mort M."/>
            <person name="Mullikin J.C."/>
            <person name="Munch K."/>
            <person name="O'Connor T.D."/>
            <person name="Phillips A.D."/>
            <person name="Prado-Martinez J."/>
            <person name="Rogers A.S."/>
            <person name="Sajjadian S."/>
            <person name="Schmidt D."/>
            <person name="Shaw K."/>
            <person name="Simpson J.T."/>
            <person name="Stenson P.D."/>
            <person name="Turner D.J."/>
            <person name="Vigilant L."/>
            <person name="Vilella A.J."/>
            <person name="Whitener W."/>
            <person name="Zhu B."/>
            <person name="Cooper D.N."/>
            <person name="de Jong P."/>
            <person name="Dermitzakis E.T."/>
            <person name="Eichler E.E."/>
            <person name="Flicek P."/>
            <person name="Goldman N."/>
            <person name="Mundy N.I."/>
            <person name="Ning Z."/>
            <person name="Odom D.T."/>
            <person name="Ponting C.P."/>
            <person name="Quail M.A."/>
            <person name="Ryder O.A."/>
            <person name="Searle S.M."/>
            <person name="Warren W.C."/>
            <person name="Wilson R.K."/>
            <person name="Schierup M.H."/>
            <person name="Rogers J."/>
            <person name="Tyler-Smith C."/>
            <person name="Durbin R."/>
        </authorList>
    </citation>
    <scope>NUCLEOTIDE SEQUENCE [LARGE SCALE GENOMIC DNA]</scope>
</reference>
<reference evidence="3" key="3">
    <citation type="submission" date="2025-08" db="UniProtKB">
        <authorList>
            <consortium name="Ensembl"/>
        </authorList>
    </citation>
    <scope>IDENTIFICATION</scope>
</reference>
<dbReference type="Proteomes" id="UP000001519">
    <property type="component" value="Chromosome 12"/>
</dbReference>
<proteinExistence type="predicted"/>
<evidence type="ECO:0000313" key="3">
    <source>
        <dbReference type="Ensembl" id="ENSGGOP00000042113.1"/>
    </source>
</evidence>
<dbReference type="InParanoid" id="A0A2I2Z4F3"/>
<keyword evidence="2" id="KW-0732">Signal</keyword>
<name>A0A2I2Z4F3_GORGO</name>
<dbReference type="EMBL" id="CABD030084887">
    <property type="status" value="NOT_ANNOTATED_CDS"/>
    <property type="molecule type" value="Genomic_DNA"/>
</dbReference>
<reference evidence="3" key="4">
    <citation type="submission" date="2025-09" db="UniProtKB">
        <authorList>
            <consortium name="Ensembl"/>
        </authorList>
    </citation>
    <scope>IDENTIFICATION</scope>
</reference>